<proteinExistence type="predicted"/>
<evidence type="ECO:0000256" key="1">
    <source>
        <dbReference type="SAM" id="MobiDB-lite"/>
    </source>
</evidence>
<feature type="compositionally biased region" description="Polar residues" evidence="1">
    <location>
        <begin position="24"/>
        <end position="38"/>
    </location>
</feature>
<reference evidence="3 4" key="1">
    <citation type="submission" date="2024-08" db="EMBL/GenBank/DDBJ databases">
        <title>Gnathostoma spinigerum genome.</title>
        <authorList>
            <person name="Gonzalez-Bertolin B."/>
            <person name="Monzon S."/>
            <person name="Zaballos A."/>
            <person name="Jimenez P."/>
            <person name="Dekumyoy P."/>
            <person name="Varona S."/>
            <person name="Cuesta I."/>
            <person name="Sumanam S."/>
            <person name="Adisakwattana P."/>
            <person name="Gasser R.B."/>
            <person name="Hernandez-Gonzalez A."/>
            <person name="Young N.D."/>
            <person name="Perteguer M.J."/>
        </authorList>
    </citation>
    <scope>NUCLEOTIDE SEQUENCE [LARGE SCALE GENOMIC DNA]</scope>
    <source>
        <strain evidence="3">AL3</strain>
        <tissue evidence="3">Liver</tissue>
    </source>
</reference>
<evidence type="ECO:0000313" key="4">
    <source>
        <dbReference type="Proteomes" id="UP001608902"/>
    </source>
</evidence>
<sequence length="104" mass="11073">MGDPPPPQDAGASNPTPTIPVPSNAAQSSVQPETNLNSVKDEQKNDGANDPQKALPVGGDAELQNRYTRGQMRCMIVSGSAFVVCSILTVTFMTLLIKRVPVFF</sequence>
<accession>A0ABD6EQ93</accession>
<evidence type="ECO:0000313" key="3">
    <source>
        <dbReference type="EMBL" id="MFH4982011.1"/>
    </source>
</evidence>
<keyword evidence="2" id="KW-1133">Transmembrane helix</keyword>
<evidence type="ECO:0000256" key="2">
    <source>
        <dbReference type="SAM" id="Phobius"/>
    </source>
</evidence>
<feature type="region of interest" description="Disordered" evidence="1">
    <location>
        <begin position="1"/>
        <end position="61"/>
    </location>
</feature>
<protein>
    <submittedName>
        <fullName evidence="3">Uncharacterized protein</fullName>
    </submittedName>
</protein>
<keyword evidence="4" id="KW-1185">Reference proteome</keyword>
<organism evidence="3 4">
    <name type="scientific">Gnathostoma spinigerum</name>
    <dbReference type="NCBI Taxonomy" id="75299"/>
    <lineage>
        <taxon>Eukaryota</taxon>
        <taxon>Metazoa</taxon>
        <taxon>Ecdysozoa</taxon>
        <taxon>Nematoda</taxon>
        <taxon>Chromadorea</taxon>
        <taxon>Rhabditida</taxon>
        <taxon>Spirurina</taxon>
        <taxon>Gnathostomatomorpha</taxon>
        <taxon>Gnathostomatoidea</taxon>
        <taxon>Gnathostomatidae</taxon>
        <taxon>Gnathostoma</taxon>
    </lineage>
</organism>
<gene>
    <name evidence="3" type="ORF">AB6A40_008720</name>
</gene>
<name>A0ABD6EQ93_9BILA</name>
<dbReference type="Proteomes" id="UP001608902">
    <property type="component" value="Unassembled WGS sequence"/>
</dbReference>
<dbReference type="EMBL" id="JBGFUD010008316">
    <property type="protein sequence ID" value="MFH4982011.1"/>
    <property type="molecule type" value="Genomic_DNA"/>
</dbReference>
<keyword evidence="2" id="KW-0472">Membrane</keyword>
<comment type="caution">
    <text evidence="3">The sequence shown here is derived from an EMBL/GenBank/DDBJ whole genome shotgun (WGS) entry which is preliminary data.</text>
</comment>
<dbReference type="AlphaFoldDB" id="A0ABD6EQ93"/>
<feature type="transmembrane region" description="Helical" evidence="2">
    <location>
        <begin position="74"/>
        <end position="97"/>
    </location>
</feature>
<keyword evidence="2" id="KW-0812">Transmembrane</keyword>